<dbReference type="InterPro" id="IPR010623">
    <property type="entry name" value="IcmF_C"/>
</dbReference>
<dbReference type="InterPro" id="IPR027417">
    <property type="entry name" value="P-loop_NTPase"/>
</dbReference>
<dbReference type="Pfam" id="PF14331">
    <property type="entry name" value="IcmF-related_N"/>
    <property type="match status" value="1"/>
</dbReference>
<dbReference type="RefSeq" id="WP_004175235.1">
    <property type="nucleotide sequence ID" value="NZ_CP021106.3"/>
</dbReference>
<feature type="domain" description="Type VI secretion system IcmF C-terminal" evidence="2">
    <location>
        <begin position="1079"/>
        <end position="1181"/>
    </location>
</feature>
<dbReference type="KEGG" id="nlc:EBAPG3_009615"/>
<feature type="domain" description="IcmF-related" evidence="3">
    <location>
        <begin position="517"/>
        <end position="827"/>
    </location>
</feature>
<evidence type="ECO:0000256" key="1">
    <source>
        <dbReference type="SAM" id="Phobius"/>
    </source>
</evidence>
<evidence type="ECO:0000313" key="6">
    <source>
        <dbReference type="Proteomes" id="UP000012179"/>
    </source>
</evidence>
<reference evidence="5 6" key="1">
    <citation type="journal article" date="2015" name="Int. J. Syst. Evol. Microbiol.">
        <title>Nitrosospira lacus sp. nov., a psychrotolerant, ammonia-oxidizing bacterium from sandy lake sediment.</title>
        <authorList>
            <person name="Urakawa H."/>
            <person name="Garcia J.C."/>
            <person name="Nielsen J.L."/>
            <person name="Le V.Q."/>
            <person name="Kozlowski J.A."/>
            <person name="Stein L.Y."/>
            <person name="Lim C.K."/>
            <person name="Pommerening-Roser A."/>
            <person name="Martens-Habbena W."/>
            <person name="Stahl D.A."/>
            <person name="Klotz M.G."/>
        </authorList>
    </citation>
    <scope>NUCLEOTIDE SEQUENCE [LARGE SCALE GENOMIC DNA]</scope>
    <source>
        <strain evidence="5 6">APG3</strain>
    </source>
</reference>
<dbReference type="Pfam" id="PF06744">
    <property type="entry name" value="IcmF_C"/>
    <property type="match status" value="1"/>
</dbReference>
<dbReference type="InterPro" id="IPR053156">
    <property type="entry name" value="T6SS_TssM-like"/>
</dbReference>
<feature type="transmembrane region" description="Helical" evidence="1">
    <location>
        <begin position="48"/>
        <end position="67"/>
    </location>
</feature>
<dbReference type="eggNOG" id="COG3523">
    <property type="taxonomic scope" value="Bacteria"/>
</dbReference>
<keyword evidence="6" id="KW-1185">Reference proteome</keyword>
<feature type="transmembrane region" description="Helical" evidence="1">
    <location>
        <begin position="457"/>
        <end position="479"/>
    </location>
</feature>
<evidence type="ECO:0000259" key="3">
    <source>
        <dbReference type="Pfam" id="PF06761"/>
    </source>
</evidence>
<dbReference type="SUPFAM" id="SSF52540">
    <property type="entry name" value="P-loop containing nucleoside triphosphate hydrolases"/>
    <property type="match status" value="1"/>
</dbReference>
<evidence type="ECO:0000313" key="5">
    <source>
        <dbReference type="EMBL" id="ARO88005.1"/>
    </source>
</evidence>
<accession>A0A1W6SQD6</accession>
<keyword evidence="1" id="KW-0472">Membrane</keyword>
<evidence type="ECO:0000259" key="2">
    <source>
        <dbReference type="Pfam" id="PF06744"/>
    </source>
</evidence>
<sequence>MKKVIKLLFNRWTLAFLGLVAAALLIWFVGPLIAIAEYHPLESSAVRLFIMALVIILYAGKHAWKVIKAKTLNARLMDGLLRHPSPAPQPGDSAGAEEVAVLRKRFEEAVAVLKQANLGGQPKKPLLALLTRQQYVYELPWYIFIGPPGSGKTTALVNSGLQFPFAERFGQEVIRGIGGTRNCDWWFTNEAVLLDTAGRYTTQESNREADSAAWTGFLQLLKKYRPRRPINGVIVTISVTDLLQQTTAQREAQAIAIRKRIQELHAGLNIRFPLYVLVTKADLLAGFMEFFGEYGKEERTQVWGATFPFTEKQDTLPLTNFSAEFSALEQRLNDRLVDRLQQERDTQKRALLYTFPQQFSSLKEVLGDFLNQVFSPSPFEQQPLLRGFYFTSGTQEGNPIDRVMGTLARALHLDRKLLAPNKPSGKSFFLTRLIKDVIFCEAGLAGTNLRWERRRAWLQWGAFATAGLITLGAITAWTVSYSRNKAYLAEGREKIPAIFQQVEELPVLQNMDIISLLPVLKSVRDLGSASPGDNHAVPLSMGFGLYQGNKLAAAANNTYQHLLHDALLPQLVLRIERLLSSGSRADQDLLYEGLKAYLMLNDPEHFDPIALKSFITADWEVSLPREITVEQRDELESHLDNLLSRGPLSSPIPLNEQLIANVRYTVAQTPIAQRSYNRLKQQGIGAEIPAFTIVRAAGPSAPLIFARISGQPLTQGVPGLFSYDGYYKFFSHAAKEVTGQLADEEVWVLGLKEKDRNKWTNPQAQARLMDEVRRLYLEDYAQIWSAFIDDIGLLRFDSLQKSIQSARLLSAADSPLTSLIRAIVKEVTLIDIDEADKTVADKAADKMKTARNKLEMLIGKTGKKIPKAAFESMPERIVDDRFKELRSMVHPAAPGQPAPIDAIPPQINELYILLTATEAAVKGGGAPPPSDVPAKIKADAGRMPEPLRSMLVTLSTGGISQALGETLANLNKSLQATISDFCHKAVDGRYPFVKNSARDVTQDDFARLFAPGGLLDEFFQKNLMQYVDTSTRPWSFRKTGDASMGHASGALQEFRRAQIIRDVFFRSGGRTPGMRLVFKPIEMDASITQFILDVDGQLVKYSHGPQVPMELQWPGPRGSAQVRLQISPASTSGASGQVFEGPWALFRMLDGVQISPTSQPEKFAVTFGIDGRKARFEVITSSVQNPFRLHELEQFHCPERL</sequence>
<protein>
    <submittedName>
        <fullName evidence="5">Type VI secretion protein</fullName>
    </submittedName>
</protein>
<dbReference type="PANTHER" id="PTHR36153:SF1">
    <property type="entry name" value="TYPE VI SECRETION SYSTEM COMPONENT TSSM1"/>
    <property type="match status" value="1"/>
</dbReference>
<feature type="transmembrane region" description="Helical" evidence="1">
    <location>
        <begin position="12"/>
        <end position="36"/>
    </location>
</feature>
<gene>
    <name evidence="5" type="ORF">EBAPG3_009615</name>
</gene>
<dbReference type="InterPro" id="IPR017731">
    <property type="entry name" value="TssM1-like"/>
</dbReference>
<feature type="domain" description="Type VI secretion system component TssM1 N-terminal" evidence="4">
    <location>
        <begin position="208"/>
        <end position="465"/>
    </location>
</feature>
<keyword evidence="1" id="KW-0812">Transmembrane</keyword>
<dbReference type="PANTHER" id="PTHR36153">
    <property type="entry name" value="INNER MEMBRANE PROTEIN-RELATED"/>
    <property type="match status" value="1"/>
</dbReference>
<keyword evidence="1" id="KW-1133">Transmembrane helix</keyword>
<dbReference type="Pfam" id="PF06761">
    <property type="entry name" value="IcmF-related"/>
    <property type="match status" value="1"/>
</dbReference>
<dbReference type="InterPro" id="IPR009612">
    <property type="entry name" value="IcmF-rel"/>
</dbReference>
<dbReference type="OrthoDB" id="9758229at2"/>
<dbReference type="AlphaFoldDB" id="A0A1W6SQD6"/>
<dbReference type="Proteomes" id="UP000012179">
    <property type="component" value="Chromosome"/>
</dbReference>
<organism evidence="5 6">
    <name type="scientific">Nitrosospira lacus</name>
    <dbReference type="NCBI Taxonomy" id="1288494"/>
    <lineage>
        <taxon>Bacteria</taxon>
        <taxon>Pseudomonadati</taxon>
        <taxon>Pseudomonadota</taxon>
        <taxon>Betaproteobacteria</taxon>
        <taxon>Nitrosomonadales</taxon>
        <taxon>Nitrosomonadaceae</taxon>
        <taxon>Nitrosospira</taxon>
    </lineage>
</organism>
<proteinExistence type="predicted"/>
<dbReference type="EMBL" id="CP021106">
    <property type="protein sequence ID" value="ARO88005.1"/>
    <property type="molecule type" value="Genomic_DNA"/>
</dbReference>
<dbReference type="NCBIfam" id="TIGR03348">
    <property type="entry name" value="VI_IcmF"/>
    <property type="match status" value="1"/>
</dbReference>
<name>A0A1W6SQD6_9PROT</name>
<evidence type="ECO:0000259" key="4">
    <source>
        <dbReference type="Pfam" id="PF14331"/>
    </source>
</evidence>
<dbReference type="InterPro" id="IPR025743">
    <property type="entry name" value="TssM1_N"/>
</dbReference>